<sequence>MPDTLIQNFDSALYKGAVVVNTKLFIGGQWVDSSDKETVDVINPSNGSMITKVSAGGATDVDLAVNAAKRAYTTSWGLQVPGHERGRLMYRLADMFEKNMEALAAIEALDSGKHFVHTKARDIPLGISNMRYFAGWADKNHGQTIEVL</sequence>
<name>A0A0C3RXJ9_PHLG1</name>
<accession>A0A0C3RXJ9</accession>
<feature type="domain" description="Aldehyde dehydrogenase" evidence="2">
    <location>
        <begin position="30"/>
        <end position="146"/>
    </location>
</feature>
<reference evidence="3 4" key="1">
    <citation type="journal article" date="2014" name="PLoS Genet.">
        <title>Analysis of the Phlebiopsis gigantea genome, transcriptome and secretome provides insight into its pioneer colonization strategies of wood.</title>
        <authorList>
            <person name="Hori C."/>
            <person name="Ishida T."/>
            <person name="Igarashi K."/>
            <person name="Samejima M."/>
            <person name="Suzuki H."/>
            <person name="Master E."/>
            <person name="Ferreira P."/>
            <person name="Ruiz-Duenas F.J."/>
            <person name="Held B."/>
            <person name="Canessa P."/>
            <person name="Larrondo L.F."/>
            <person name="Schmoll M."/>
            <person name="Druzhinina I.S."/>
            <person name="Kubicek C.P."/>
            <person name="Gaskell J.A."/>
            <person name="Kersten P."/>
            <person name="St John F."/>
            <person name="Glasner J."/>
            <person name="Sabat G."/>
            <person name="Splinter BonDurant S."/>
            <person name="Syed K."/>
            <person name="Yadav J."/>
            <person name="Mgbeahuruike A.C."/>
            <person name="Kovalchuk A."/>
            <person name="Asiegbu F.O."/>
            <person name="Lackner G."/>
            <person name="Hoffmeister D."/>
            <person name="Rencoret J."/>
            <person name="Gutierrez A."/>
            <person name="Sun H."/>
            <person name="Lindquist E."/>
            <person name="Barry K."/>
            <person name="Riley R."/>
            <person name="Grigoriev I.V."/>
            <person name="Henrissat B."/>
            <person name="Kues U."/>
            <person name="Berka R.M."/>
            <person name="Martinez A.T."/>
            <person name="Covert S.F."/>
            <person name="Blanchette R.A."/>
            <person name="Cullen D."/>
        </authorList>
    </citation>
    <scope>NUCLEOTIDE SEQUENCE [LARGE SCALE GENOMIC DNA]</scope>
    <source>
        <strain evidence="3 4">11061_1 CR5-6</strain>
    </source>
</reference>
<dbReference type="InterPro" id="IPR015590">
    <property type="entry name" value="Aldehyde_DH_dom"/>
</dbReference>
<dbReference type="GO" id="GO:0016491">
    <property type="term" value="F:oxidoreductase activity"/>
    <property type="evidence" value="ECO:0007669"/>
    <property type="project" value="InterPro"/>
</dbReference>
<keyword evidence="4" id="KW-1185">Reference proteome</keyword>
<dbReference type="EMBL" id="KN840514">
    <property type="protein sequence ID" value="KIP06631.1"/>
    <property type="molecule type" value="Genomic_DNA"/>
</dbReference>
<dbReference type="OrthoDB" id="310895at2759"/>
<evidence type="ECO:0000313" key="3">
    <source>
        <dbReference type="EMBL" id="KIP06631.1"/>
    </source>
</evidence>
<dbReference type="PANTHER" id="PTHR11699">
    <property type="entry name" value="ALDEHYDE DEHYDROGENASE-RELATED"/>
    <property type="match status" value="1"/>
</dbReference>
<evidence type="ECO:0000313" key="4">
    <source>
        <dbReference type="Proteomes" id="UP000053257"/>
    </source>
</evidence>
<dbReference type="SUPFAM" id="SSF53720">
    <property type="entry name" value="ALDH-like"/>
    <property type="match status" value="1"/>
</dbReference>
<comment type="similarity">
    <text evidence="1">Belongs to the aldehyde dehydrogenase family.</text>
</comment>
<evidence type="ECO:0000256" key="1">
    <source>
        <dbReference type="ARBA" id="ARBA00009986"/>
    </source>
</evidence>
<dbReference type="STRING" id="745531.A0A0C3RXJ9"/>
<proteinExistence type="inferred from homology"/>
<dbReference type="InterPro" id="IPR016162">
    <property type="entry name" value="Ald_DH_N"/>
</dbReference>
<protein>
    <recommendedName>
        <fullName evidence="2">Aldehyde dehydrogenase domain-containing protein</fullName>
    </recommendedName>
</protein>
<evidence type="ECO:0000259" key="2">
    <source>
        <dbReference type="Pfam" id="PF00171"/>
    </source>
</evidence>
<dbReference type="HOGENOM" id="CLU_005391_6_4_1"/>
<dbReference type="AlphaFoldDB" id="A0A0C3RXJ9"/>
<dbReference type="Pfam" id="PF00171">
    <property type="entry name" value="Aldedh"/>
    <property type="match status" value="1"/>
</dbReference>
<gene>
    <name evidence="3" type="ORF">PHLGIDRAFT_118849</name>
</gene>
<dbReference type="Gene3D" id="3.40.605.10">
    <property type="entry name" value="Aldehyde Dehydrogenase, Chain A, domain 1"/>
    <property type="match status" value="1"/>
</dbReference>
<organism evidence="3 4">
    <name type="scientific">Phlebiopsis gigantea (strain 11061_1 CR5-6)</name>
    <name type="common">White-rot fungus</name>
    <name type="synonym">Peniophora gigantea</name>
    <dbReference type="NCBI Taxonomy" id="745531"/>
    <lineage>
        <taxon>Eukaryota</taxon>
        <taxon>Fungi</taxon>
        <taxon>Dikarya</taxon>
        <taxon>Basidiomycota</taxon>
        <taxon>Agaricomycotina</taxon>
        <taxon>Agaricomycetes</taxon>
        <taxon>Polyporales</taxon>
        <taxon>Phanerochaetaceae</taxon>
        <taxon>Phlebiopsis</taxon>
    </lineage>
</organism>
<dbReference type="Proteomes" id="UP000053257">
    <property type="component" value="Unassembled WGS sequence"/>
</dbReference>
<dbReference type="InterPro" id="IPR016161">
    <property type="entry name" value="Ald_DH/histidinol_DH"/>
</dbReference>